<dbReference type="InterPro" id="IPR040676">
    <property type="entry name" value="DUF5641"/>
</dbReference>
<sequence length="648" mass="72514">MWEQGAYDELLQEAQRCDRQLKRTVEKEDDDHDARVFTRLVLQGRLRDATRWITGRANVGGVLQLEDVMPNGATVLDTLRDKHPLQFKPPRESIITANPLPLMVDVDVTANLIEKVARSMRGSAGPSGTNASQWQNMLLRFGAHSNQLREAIASLIRRMANNNVDWNRIKALLARKAVALDKCPGVRPIAVSEVLQKICAKAMAWTTGDYLKEACGSDQLSAGLKSGIEGAVHSMSAIFEEDQTECILLVDARNAFNQLSRPLALWNARIFWPRCARFLFNSYRGYPLILFRQNNAFLLSREGTTQGDPLGAMMYAAGTLQLIKELKSPNRKQMWYADDSSCAGSIARLPCDFMGPRRSFTRWDNRRPGDEEADYWSKRNTILMTFWKPINLGRHCVLRFVTDVKPRILMGLTYVQGISPKLNVALQKDLSNVGSKTLANNNLVIMGGDAATAKSPRSLPVSASRRWPPGNHLPEEPVARLISGCQGQYSGSAGVPHLPPDAHSGRSLPLSADPEDLEPLTPGHFLVGQPLTSLPEPNYQHIPTNRLNPWQRVQERVQYFWGRWQAEYLASLQLRAKWDRHAPNQRVGDLVLIRDTAAPPAQWPLGRIQEVHPGSDDIVRVVTVRTSGGTNRRPAVKMIPLRLGDLHE</sequence>
<evidence type="ECO:0000313" key="2">
    <source>
        <dbReference type="EMBL" id="CAB0001695.1"/>
    </source>
</evidence>
<proteinExistence type="predicted"/>
<evidence type="ECO:0000259" key="1">
    <source>
        <dbReference type="Pfam" id="PF18701"/>
    </source>
</evidence>
<dbReference type="AlphaFoldDB" id="A0A6H5GGA2"/>
<dbReference type="Proteomes" id="UP000479000">
    <property type="component" value="Unassembled WGS sequence"/>
</dbReference>
<dbReference type="PANTHER" id="PTHR47331">
    <property type="entry name" value="PHD-TYPE DOMAIN-CONTAINING PROTEIN"/>
    <property type="match status" value="1"/>
</dbReference>
<dbReference type="EMBL" id="CADCXU010011299">
    <property type="protein sequence ID" value="CAB0001695.1"/>
    <property type="molecule type" value="Genomic_DNA"/>
</dbReference>
<gene>
    <name evidence="2" type="ORF">NTEN_LOCUS7482</name>
</gene>
<dbReference type="PANTHER" id="PTHR47331:SF5">
    <property type="entry name" value="RIBONUCLEASE H"/>
    <property type="match status" value="1"/>
</dbReference>
<reference evidence="2 3" key="1">
    <citation type="submission" date="2020-02" db="EMBL/GenBank/DDBJ databases">
        <authorList>
            <person name="Ferguson B K."/>
        </authorList>
    </citation>
    <scope>NUCLEOTIDE SEQUENCE [LARGE SCALE GENOMIC DNA]</scope>
</reference>
<name>A0A6H5GGA2_9HEMI</name>
<dbReference type="Pfam" id="PF18701">
    <property type="entry name" value="DUF5641"/>
    <property type="match status" value="1"/>
</dbReference>
<evidence type="ECO:0000313" key="3">
    <source>
        <dbReference type="Proteomes" id="UP000479000"/>
    </source>
</evidence>
<accession>A0A6H5GGA2</accession>
<feature type="domain" description="DUF5641" evidence="1">
    <location>
        <begin position="550"/>
        <end position="641"/>
    </location>
</feature>
<dbReference type="OrthoDB" id="7442523at2759"/>
<keyword evidence="3" id="KW-1185">Reference proteome</keyword>
<protein>
    <recommendedName>
        <fullName evidence="1">DUF5641 domain-containing protein</fullName>
    </recommendedName>
</protein>
<organism evidence="2 3">
    <name type="scientific">Nesidiocoris tenuis</name>
    <dbReference type="NCBI Taxonomy" id="355587"/>
    <lineage>
        <taxon>Eukaryota</taxon>
        <taxon>Metazoa</taxon>
        <taxon>Ecdysozoa</taxon>
        <taxon>Arthropoda</taxon>
        <taxon>Hexapoda</taxon>
        <taxon>Insecta</taxon>
        <taxon>Pterygota</taxon>
        <taxon>Neoptera</taxon>
        <taxon>Paraneoptera</taxon>
        <taxon>Hemiptera</taxon>
        <taxon>Heteroptera</taxon>
        <taxon>Panheteroptera</taxon>
        <taxon>Cimicomorpha</taxon>
        <taxon>Miridae</taxon>
        <taxon>Dicyphina</taxon>
        <taxon>Nesidiocoris</taxon>
    </lineage>
</organism>